<gene>
    <name evidence="3" type="ORF">CcCBS67573_g05268</name>
</gene>
<feature type="domain" description="AB hydrolase-1" evidence="2">
    <location>
        <begin position="267"/>
        <end position="398"/>
    </location>
</feature>
<evidence type="ECO:0000313" key="3">
    <source>
        <dbReference type="EMBL" id="TPX73469.1"/>
    </source>
</evidence>
<dbReference type="InterPro" id="IPR000073">
    <property type="entry name" value="AB_hydrolase_1"/>
</dbReference>
<feature type="transmembrane region" description="Helical" evidence="1">
    <location>
        <begin position="54"/>
        <end position="76"/>
    </location>
</feature>
<reference evidence="3 4" key="1">
    <citation type="journal article" date="2019" name="Sci. Rep.">
        <title>Comparative genomics of chytrid fungi reveal insights into the obligate biotrophic and pathogenic lifestyle of Synchytrium endobioticum.</title>
        <authorList>
            <person name="van de Vossenberg B.T.L.H."/>
            <person name="Warris S."/>
            <person name="Nguyen H.D.T."/>
            <person name="van Gent-Pelzer M.P.E."/>
            <person name="Joly D.L."/>
            <person name="van de Geest H.C."/>
            <person name="Bonants P.J.M."/>
            <person name="Smith D.S."/>
            <person name="Levesque C.A."/>
            <person name="van der Lee T.A.J."/>
        </authorList>
    </citation>
    <scope>NUCLEOTIDE SEQUENCE [LARGE SCALE GENOMIC DNA]</scope>
    <source>
        <strain evidence="3 4">CBS 675.73</strain>
    </source>
</reference>
<keyword evidence="1" id="KW-0472">Membrane</keyword>
<feature type="transmembrane region" description="Helical" evidence="1">
    <location>
        <begin position="213"/>
        <end position="235"/>
    </location>
</feature>
<evidence type="ECO:0000313" key="4">
    <source>
        <dbReference type="Proteomes" id="UP000320333"/>
    </source>
</evidence>
<dbReference type="Pfam" id="PF12697">
    <property type="entry name" value="Abhydrolase_6"/>
    <property type="match status" value="1"/>
</dbReference>
<organism evidence="3 4">
    <name type="scientific">Chytriomyces confervae</name>
    <dbReference type="NCBI Taxonomy" id="246404"/>
    <lineage>
        <taxon>Eukaryota</taxon>
        <taxon>Fungi</taxon>
        <taxon>Fungi incertae sedis</taxon>
        <taxon>Chytridiomycota</taxon>
        <taxon>Chytridiomycota incertae sedis</taxon>
        <taxon>Chytridiomycetes</taxon>
        <taxon>Chytridiales</taxon>
        <taxon>Chytriomycetaceae</taxon>
        <taxon>Chytriomyces</taxon>
    </lineage>
</organism>
<proteinExistence type="predicted"/>
<dbReference type="Gene3D" id="3.40.50.1820">
    <property type="entry name" value="alpha/beta hydrolase"/>
    <property type="match status" value="1"/>
</dbReference>
<dbReference type="PANTHER" id="PTHR37471">
    <property type="entry name" value="UNNAMED PRODUCT"/>
    <property type="match status" value="1"/>
</dbReference>
<dbReference type="STRING" id="246404.A0A507FAW9"/>
<dbReference type="InterPro" id="IPR029058">
    <property type="entry name" value="AB_hydrolase_fold"/>
</dbReference>
<keyword evidence="1" id="KW-1133">Transmembrane helix</keyword>
<sequence length="490" mass="56215">MLEHSVLSLSLLRVTMFLVDSISPVAILFTFYQLYQLLSHTTAPHNTETFAGSLNGSVLSTFLPVWFHLETFFFLYHHLQKHRLQAPLKPPAMSDLERGKMYYRVLDSTGDEFRVFFAGWFVWSHTQKQLVATEFHLIRKDNMRDWLSWFLFGYENYSMLLKNPRSKENAQELDEMINDFQLSKGFVMQPGRNGDIEPVILSYNRVDAYIKPLVFYAIIAICESVGFFILARFGFSRITTSDSASSKSSAMSYWVHTPSPKDKAHPIVFIHGIGCGLFPYVNFVAELQRKAPTAPIFLIELPHVAMRLKDTVPTMDEMIGHIETMLDVHGFSEAVFVGHSLGSSIAGSMIKYSKYVAGTVLVDPIVILTHHPSLAFNFVHRAPGYNTDSVKANELFMHWLCSRELFISYTISRHFIWHQIMLWHDDLPTNHHVIMCRKDLLLNAPVVEQYMIDKSVSHTMFDIDHGQFLCLPEVQTSVVERIACASRFVK</sequence>
<dbReference type="EMBL" id="QEAP01000184">
    <property type="protein sequence ID" value="TPX73469.1"/>
    <property type="molecule type" value="Genomic_DNA"/>
</dbReference>
<dbReference type="SUPFAM" id="SSF53474">
    <property type="entry name" value="alpha/beta-Hydrolases"/>
    <property type="match status" value="1"/>
</dbReference>
<dbReference type="AlphaFoldDB" id="A0A507FAW9"/>
<dbReference type="OrthoDB" id="6431331at2759"/>
<dbReference type="Proteomes" id="UP000320333">
    <property type="component" value="Unassembled WGS sequence"/>
</dbReference>
<evidence type="ECO:0000259" key="2">
    <source>
        <dbReference type="Pfam" id="PF12697"/>
    </source>
</evidence>
<keyword evidence="1" id="KW-0812">Transmembrane</keyword>
<evidence type="ECO:0000256" key="1">
    <source>
        <dbReference type="SAM" id="Phobius"/>
    </source>
</evidence>
<name>A0A507FAW9_9FUNG</name>
<comment type="caution">
    <text evidence="3">The sequence shown here is derived from an EMBL/GenBank/DDBJ whole genome shotgun (WGS) entry which is preliminary data.</text>
</comment>
<dbReference type="PANTHER" id="PTHR37471:SF1">
    <property type="entry name" value="AB HYDROLASE-1 DOMAIN-CONTAINING PROTEIN"/>
    <property type="match status" value="1"/>
</dbReference>
<protein>
    <recommendedName>
        <fullName evidence="2">AB hydrolase-1 domain-containing protein</fullName>
    </recommendedName>
</protein>
<accession>A0A507FAW9</accession>
<feature type="transmembrane region" description="Helical" evidence="1">
    <location>
        <begin position="12"/>
        <end position="34"/>
    </location>
</feature>
<keyword evidence="4" id="KW-1185">Reference proteome</keyword>